<comment type="caution">
    <text evidence="3">The sequence shown here is derived from an EMBL/GenBank/DDBJ whole genome shotgun (WGS) entry which is preliminary data.</text>
</comment>
<evidence type="ECO:0000256" key="1">
    <source>
        <dbReference type="ARBA" id="ARBA00006484"/>
    </source>
</evidence>
<dbReference type="InterPro" id="IPR036291">
    <property type="entry name" value="NAD(P)-bd_dom_sf"/>
</dbReference>
<gene>
    <name evidence="3" type="ORF">WG900_17315</name>
</gene>
<dbReference type="RefSeq" id="WP_339969393.1">
    <property type="nucleotide sequence ID" value="NZ_JBBHJY010000010.1"/>
</dbReference>
<protein>
    <submittedName>
        <fullName evidence="3">SDR family oxidoreductase</fullName>
    </submittedName>
</protein>
<reference evidence="3 4" key="1">
    <citation type="submission" date="2024-03" db="EMBL/GenBank/DDBJ databases">
        <authorList>
            <person name="Jo J.-H."/>
        </authorList>
    </citation>
    <scope>NUCLEOTIDE SEQUENCE [LARGE SCALE GENOMIC DNA]</scope>
    <source>
        <strain evidence="3 4">AS3R-12</strain>
    </source>
</reference>
<comment type="similarity">
    <text evidence="1">Belongs to the short-chain dehydrogenases/reductases (SDR) family.</text>
</comment>
<sequence length="284" mass="30398">MQHGGTQLDGLGYRGKTCVVTGGASGMGEQVARILGELGAKVHIVDIAEPKVACESYTPLDLSDFNAVRAATENLKALAPIHFLFPCAGLPPMVKGPLYCMRVNYVGTRLFVESLLPALEDGAGIALISSDAAMGWMKNLAQSMQMLALSDPDEALAWVEADPDNRLRDGYTTSKEMLVVWTAHAAVKLGLERRIRLNCIGPCPTRTAFMDVQETALPDGFLDKWPYPSLGRMATAEDQAWPLVLLNSALNAAITGTFLYTDQGFATGVFTGAIDPAFMGGSKL</sequence>
<dbReference type="SUPFAM" id="SSF51735">
    <property type="entry name" value="NAD(P)-binding Rossmann-fold domains"/>
    <property type="match status" value="1"/>
</dbReference>
<dbReference type="PANTHER" id="PTHR43008">
    <property type="entry name" value="BENZIL REDUCTASE"/>
    <property type="match status" value="1"/>
</dbReference>
<dbReference type="InterPro" id="IPR002347">
    <property type="entry name" value="SDR_fam"/>
</dbReference>
<evidence type="ECO:0000256" key="2">
    <source>
        <dbReference type="ARBA" id="ARBA00023002"/>
    </source>
</evidence>
<keyword evidence="2" id="KW-0560">Oxidoreductase</keyword>
<dbReference type="Gene3D" id="3.40.50.720">
    <property type="entry name" value="NAD(P)-binding Rossmann-like Domain"/>
    <property type="match status" value="1"/>
</dbReference>
<dbReference type="Pfam" id="PF00106">
    <property type="entry name" value="adh_short"/>
    <property type="match status" value="1"/>
</dbReference>
<dbReference type="PRINTS" id="PR00081">
    <property type="entry name" value="GDHRDH"/>
</dbReference>
<organism evidence="3 4">
    <name type="scientific">Novosphingobium aquae</name>
    <dbReference type="NCBI Taxonomy" id="3133435"/>
    <lineage>
        <taxon>Bacteria</taxon>
        <taxon>Pseudomonadati</taxon>
        <taxon>Pseudomonadota</taxon>
        <taxon>Alphaproteobacteria</taxon>
        <taxon>Sphingomonadales</taxon>
        <taxon>Sphingomonadaceae</taxon>
        <taxon>Novosphingobium</taxon>
    </lineage>
</organism>
<keyword evidence="4" id="KW-1185">Reference proteome</keyword>
<proteinExistence type="inferred from homology"/>
<dbReference type="Proteomes" id="UP001379235">
    <property type="component" value="Unassembled WGS sequence"/>
</dbReference>
<evidence type="ECO:0000313" key="4">
    <source>
        <dbReference type="Proteomes" id="UP001379235"/>
    </source>
</evidence>
<dbReference type="PANTHER" id="PTHR43008:SF4">
    <property type="entry name" value="CHAIN DEHYDROGENASE, PUTATIVE (AFU_ORTHOLOGUE AFUA_4G08710)-RELATED"/>
    <property type="match status" value="1"/>
</dbReference>
<dbReference type="Pfam" id="PF13561">
    <property type="entry name" value="adh_short_C2"/>
    <property type="match status" value="1"/>
</dbReference>
<accession>A0ABU8SDL9</accession>
<name>A0ABU8SDL9_9SPHN</name>
<dbReference type="EMBL" id="JBBHJY010000010">
    <property type="protein sequence ID" value="MEJ6011676.1"/>
    <property type="molecule type" value="Genomic_DNA"/>
</dbReference>
<evidence type="ECO:0000313" key="3">
    <source>
        <dbReference type="EMBL" id="MEJ6011676.1"/>
    </source>
</evidence>